<organism evidence="7 8">
    <name type="scientific">Oxyplasma meridianum</name>
    <dbReference type="NCBI Taxonomy" id="3073602"/>
    <lineage>
        <taxon>Archaea</taxon>
        <taxon>Methanobacteriati</taxon>
        <taxon>Thermoplasmatota</taxon>
        <taxon>Thermoplasmata</taxon>
        <taxon>Thermoplasmatales</taxon>
        <taxon>Thermoplasmataceae</taxon>
        <taxon>Oxyplasma</taxon>
    </lineage>
</organism>
<evidence type="ECO:0000256" key="3">
    <source>
        <dbReference type="ARBA" id="ARBA00023133"/>
    </source>
</evidence>
<keyword evidence="3" id="KW-0350">Heme biosynthesis</keyword>
<keyword evidence="5" id="KW-0627">Porphyrin biosynthesis</keyword>
<dbReference type="CDD" id="cd00419">
    <property type="entry name" value="Ferrochelatase_C"/>
    <property type="match status" value="1"/>
</dbReference>
<evidence type="ECO:0000256" key="1">
    <source>
        <dbReference type="ARBA" id="ARBA00004744"/>
    </source>
</evidence>
<keyword evidence="2" id="KW-0408">Iron</keyword>
<dbReference type="Gene3D" id="3.40.50.1400">
    <property type="match status" value="2"/>
</dbReference>
<evidence type="ECO:0000256" key="5">
    <source>
        <dbReference type="ARBA" id="ARBA00023244"/>
    </source>
</evidence>
<dbReference type="RefSeq" id="WP_393971868.1">
    <property type="nucleotide sequence ID" value="NZ_CP133772.1"/>
</dbReference>
<dbReference type="Proteomes" id="UP001451606">
    <property type="component" value="Chromosome"/>
</dbReference>
<protein>
    <submittedName>
        <fullName evidence="7">Ferrochelatase</fullName>
    </submittedName>
</protein>
<keyword evidence="4" id="KW-0456">Lyase</keyword>
<dbReference type="GeneID" id="95967182"/>
<name>A0AAX4NEQ8_9ARCH</name>
<dbReference type="GO" id="GO:0004325">
    <property type="term" value="F:ferrochelatase activity"/>
    <property type="evidence" value="ECO:0007669"/>
    <property type="project" value="InterPro"/>
</dbReference>
<dbReference type="NCBIfam" id="TIGR00109">
    <property type="entry name" value="hemH"/>
    <property type="match status" value="1"/>
</dbReference>
<proteinExistence type="inferred from homology"/>
<comment type="pathway">
    <text evidence="1">Porphyrin-containing compound metabolism; protoheme biosynthesis.</text>
</comment>
<keyword evidence="8" id="KW-1185">Reference proteome</keyword>
<dbReference type="CDD" id="cd03411">
    <property type="entry name" value="Ferrochelatase_N"/>
    <property type="match status" value="1"/>
</dbReference>
<dbReference type="InterPro" id="IPR033659">
    <property type="entry name" value="Ferrochelatase_N"/>
</dbReference>
<sequence length="295" mass="33884">MRHAVLLMAYGSPTSLDEVPEYLSGIYEGKPVPEYAMTENMEKYRMVNGVSPSNAIIDSLVKKVGEMLRKHGDYSVYFGTKHWKPSLDTAVKRIKDDGMDMITAIPIFPFESRNVENSYKKPLEEAMQKENLNCKVNFINGFSKLDSYLDAWKKNIQEAHAALEGTLFLFSAHSLPLFQDESQYNMEYFSFSKKIAEQTRLKNYDIGYQSRGKYGKAWLEPSLYDVASKWENRGIKTITTIPVGFVYDHLEIKYDLDHEFGDWVLDHGMGYSRIDPPNDSLEMAKVFADLVISEQ</sequence>
<dbReference type="SUPFAM" id="SSF53800">
    <property type="entry name" value="Chelatase"/>
    <property type="match status" value="1"/>
</dbReference>
<dbReference type="AlphaFoldDB" id="A0AAX4NEQ8"/>
<dbReference type="EMBL" id="CP133772">
    <property type="protein sequence ID" value="WYX99909.1"/>
    <property type="molecule type" value="Genomic_DNA"/>
</dbReference>
<evidence type="ECO:0000256" key="2">
    <source>
        <dbReference type="ARBA" id="ARBA00023004"/>
    </source>
</evidence>
<evidence type="ECO:0000313" key="8">
    <source>
        <dbReference type="Proteomes" id="UP001451606"/>
    </source>
</evidence>
<dbReference type="InterPro" id="IPR033644">
    <property type="entry name" value="Ferrochelatase_C"/>
</dbReference>
<evidence type="ECO:0000256" key="4">
    <source>
        <dbReference type="ARBA" id="ARBA00023239"/>
    </source>
</evidence>
<dbReference type="PANTHER" id="PTHR11108">
    <property type="entry name" value="FERROCHELATASE"/>
    <property type="match status" value="1"/>
</dbReference>
<evidence type="ECO:0000256" key="6">
    <source>
        <dbReference type="RuleBase" id="RU004185"/>
    </source>
</evidence>
<dbReference type="GO" id="GO:0006783">
    <property type="term" value="P:heme biosynthetic process"/>
    <property type="evidence" value="ECO:0007669"/>
    <property type="project" value="UniProtKB-KW"/>
</dbReference>
<comment type="similarity">
    <text evidence="6">Belongs to the ferrochelatase family.</text>
</comment>
<dbReference type="PANTHER" id="PTHR11108:SF1">
    <property type="entry name" value="FERROCHELATASE, MITOCHONDRIAL"/>
    <property type="match status" value="1"/>
</dbReference>
<evidence type="ECO:0000313" key="7">
    <source>
        <dbReference type="EMBL" id="WYX99909.1"/>
    </source>
</evidence>
<accession>A0AAX4NEQ8</accession>
<gene>
    <name evidence="7" type="primary">hemH</name>
    <name evidence="7" type="ORF">OXIME_000455</name>
</gene>
<reference evidence="7 8" key="1">
    <citation type="submission" date="2023-09" db="EMBL/GenBank/DDBJ databases">
        <authorList>
            <person name="Golyshina O.V."/>
            <person name="Lunev E.A."/>
            <person name="Bargiela R."/>
            <person name="Gaines M.C."/>
            <person name="Daum B."/>
            <person name="Bale N.J."/>
            <person name="Koenen M."/>
            <person name="Sinninghe Damst J.S."/>
            <person name="Yakimov M."/>
            <person name="Golyshin P.N."/>
        </authorList>
    </citation>
    <scope>NUCLEOTIDE SEQUENCE [LARGE SCALE GENOMIC DNA]</scope>
    <source>
        <strain evidence="7 8">M1</strain>
    </source>
</reference>
<dbReference type="Pfam" id="PF00762">
    <property type="entry name" value="Ferrochelatase"/>
    <property type="match status" value="1"/>
</dbReference>
<dbReference type="KEGG" id="omr:OXIME_000455"/>
<dbReference type="InterPro" id="IPR001015">
    <property type="entry name" value="Ferrochelatase"/>
</dbReference>